<evidence type="ECO:0000313" key="2">
    <source>
        <dbReference type="Proteomes" id="UP001195483"/>
    </source>
</evidence>
<reference evidence="1" key="1">
    <citation type="journal article" date="2021" name="Genome Biol. Evol.">
        <title>A High-Quality Reference Genome for a Parasitic Bivalve with Doubly Uniparental Inheritance (Bivalvia: Unionida).</title>
        <authorList>
            <person name="Smith C.H."/>
        </authorList>
    </citation>
    <scope>NUCLEOTIDE SEQUENCE</scope>
    <source>
        <strain evidence="1">CHS0354</strain>
    </source>
</reference>
<name>A0AAE0VKM5_9BIVA</name>
<sequence length="98" mass="11227">MGIYIIVGYDRNTQLIVRNQRSTKPPLFSLLGFGRPPLSIMVPAYPPKRSEERISSKVVQLAKADTMFSTVINKFRVPDYVRQTADHSEYRQQLTNIA</sequence>
<reference evidence="1" key="3">
    <citation type="submission" date="2023-05" db="EMBL/GenBank/DDBJ databases">
        <authorList>
            <person name="Smith C.H."/>
        </authorList>
    </citation>
    <scope>NUCLEOTIDE SEQUENCE</scope>
    <source>
        <strain evidence="1">CHS0354</strain>
        <tissue evidence="1">Mantle</tissue>
    </source>
</reference>
<keyword evidence="2" id="KW-1185">Reference proteome</keyword>
<organism evidence="1 2">
    <name type="scientific">Potamilus streckersoni</name>
    <dbReference type="NCBI Taxonomy" id="2493646"/>
    <lineage>
        <taxon>Eukaryota</taxon>
        <taxon>Metazoa</taxon>
        <taxon>Spiralia</taxon>
        <taxon>Lophotrochozoa</taxon>
        <taxon>Mollusca</taxon>
        <taxon>Bivalvia</taxon>
        <taxon>Autobranchia</taxon>
        <taxon>Heteroconchia</taxon>
        <taxon>Palaeoheterodonta</taxon>
        <taxon>Unionida</taxon>
        <taxon>Unionoidea</taxon>
        <taxon>Unionidae</taxon>
        <taxon>Ambleminae</taxon>
        <taxon>Lampsilini</taxon>
        <taxon>Potamilus</taxon>
    </lineage>
</organism>
<accession>A0AAE0VKM5</accession>
<dbReference type="AlphaFoldDB" id="A0AAE0VKM5"/>
<evidence type="ECO:0000313" key="1">
    <source>
        <dbReference type="EMBL" id="KAK3580352.1"/>
    </source>
</evidence>
<dbReference type="EMBL" id="JAEAOA010000907">
    <property type="protein sequence ID" value="KAK3580352.1"/>
    <property type="molecule type" value="Genomic_DNA"/>
</dbReference>
<dbReference type="Proteomes" id="UP001195483">
    <property type="component" value="Unassembled WGS sequence"/>
</dbReference>
<proteinExistence type="predicted"/>
<protein>
    <submittedName>
        <fullName evidence="1">Uncharacterized protein</fullName>
    </submittedName>
</protein>
<reference evidence="1" key="2">
    <citation type="journal article" date="2021" name="Genome Biol. Evol.">
        <title>Developing a high-quality reference genome for a parasitic bivalve with doubly uniparental inheritance (Bivalvia: Unionida).</title>
        <authorList>
            <person name="Smith C.H."/>
        </authorList>
    </citation>
    <scope>NUCLEOTIDE SEQUENCE</scope>
    <source>
        <strain evidence="1">CHS0354</strain>
        <tissue evidence="1">Mantle</tissue>
    </source>
</reference>
<gene>
    <name evidence="1" type="ORF">CHS0354_014825</name>
</gene>
<comment type="caution">
    <text evidence="1">The sequence shown here is derived from an EMBL/GenBank/DDBJ whole genome shotgun (WGS) entry which is preliminary data.</text>
</comment>